<feature type="transmembrane region" description="Helical" evidence="7">
    <location>
        <begin position="208"/>
        <end position="232"/>
    </location>
</feature>
<dbReference type="GO" id="GO:0005783">
    <property type="term" value="C:endoplasmic reticulum"/>
    <property type="evidence" value="ECO:0007669"/>
    <property type="project" value="TreeGrafter"/>
</dbReference>
<comment type="caution">
    <text evidence="9">The sequence shown here is derived from an EMBL/GenBank/DDBJ whole genome shotgun (WGS) entry which is preliminary data.</text>
</comment>
<dbReference type="Pfam" id="PF01529">
    <property type="entry name" value="DHHC"/>
    <property type="match status" value="1"/>
</dbReference>
<comment type="catalytic activity">
    <reaction evidence="7">
        <text>L-cysteinyl-[protein] + hexadecanoyl-CoA = S-hexadecanoyl-L-cysteinyl-[protein] + CoA</text>
        <dbReference type="Rhea" id="RHEA:36683"/>
        <dbReference type="Rhea" id="RHEA-COMP:10131"/>
        <dbReference type="Rhea" id="RHEA-COMP:11032"/>
        <dbReference type="ChEBI" id="CHEBI:29950"/>
        <dbReference type="ChEBI" id="CHEBI:57287"/>
        <dbReference type="ChEBI" id="CHEBI:57379"/>
        <dbReference type="ChEBI" id="CHEBI:74151"/>
        <dbReference type="EC" id="2.3.1.225"/>
    </reaction>
</comment>
<dbReference type="PROSITE" id="PS50216">
    <property type="entry name" value="DHHC"/>
    <property type="match status" value="1"/>
</dbReference>
<evidence type="ECO:0000256" key="5">
    <source>
        <dbReference type="ARBA" id="ARBA00023136"/>
    </source>
</evidence>
<accession>A0AAW2YUX4</accession>
<protein>
    <recommendedName>
        <fullName evidence="7">Palmitoyltransferase</fullName>
        <ecNumber evidence="7">2.3.1.225</ecNumber>
    </recommendedName>
</protein>
<dbReference type="InterPro" id="IPR001594">
    <property type="entry name" value="Palmitoyltrfase_DHHC"/>
</dbReference>
<dbReference type="EMBL" id="JAOPGA020000682">
    <property type="protein sequence ID" value="KAL0480653.1"/>
    <property type="molecule type" value="Genomic_DNA"/>
</dbReference>
<keyword evidence="3 7" id="KW-0812">Transmembrane</keyword>
<keyword evidence="5 7" id="KW-0472">Membrane</keyword>
<evidence type="ECO:0000256" key="4">
    <source>
        <dbReference type="ARBA" id="ARBA00022989"/>
    </source>
</evidence>
<reference evidence="9 10" key="1">
    <citation type="submission" date="2024-03" db="EMBL/GenBank/DDBJ databases">
        <title>The Acrasis kona genome and developmental transcriptomes reveal deep origins of eukaryotic multicellular pathways.</title>
        <authorList>
            <person name="Sheikh S."/>
            <person name="Fu C.-J."/>
            <person name="Brown M.W."/>
            <person name="Baldauf S.L."/>
        </authorList>
    </citation>
    <scope>NUCLEOTIDE SEQUENCE [LARGE SCALE GENOMIC DNA]</scope>
    <source>
        <strain evidence="9 10">ATCC MYA-3509</strain>
    </source>
</reference>
<dbReference type="GO" id="GO:0019706">
    <property type="term" value="F:protein-cysteine S-palmitoyltransferase activity"/>
    <property type="evidence" value="ECO:0007669"/>
    <property type="project" value="UniProtKB-EC"/>
</dbReference>
<evidence type="ECO:0000313" key="10">
    <source>
        <dbReference type="Proteomes" id="UP001431209"/>
    </source>
</evidence>
<evidence type="ECO:0000259" key="8">
    <source>
        <dbReference type="Pfam" id="PF01529"/>
    </source>
</evidence>
<dbReference type="AlphaFoldDB" id="A0AAW2YUX4"/>
<dbReference type="EC" id="2.3.1.225" evidence="7"/>
<evidence type="ECO:0000256" key="1">
    <source>
        <dbReference type="ARBA" id="ARBA00004141"/>
    </source>
</evidence>
<evidence type="ECO:0000256" key="7">
    <source>
        <dbReference type="RuleBase" id="RU079119"/>
    </source>
</evidence>
<keyword evidence="4 7" id="KW-1133">Transmembrane helix</keyword>
<dbReference type="GO" id="GO:0006612">
    <property type="term" value="P:protein targeting to membrane"/>
    <property type="evidence" value="ECO:0007669"/>
    <property type="project" value="TreeGrafter"/>
</dbReference>
<feature type="domain" description="Palmitoyltransferase DHHC" evidence="8">
    <location>
        <begin position="159"/>
        <end position="306"/>
    </location>
</feature>
<gene>
    <name evidence="9" type="ORF">AKO1_006861</name>
</gene>
<comment type="similarity">
    <text evidence="7">Belongs to the DHHC palmitoyltransferase family.</text>
</comment>
<sequence length="428" mass="50066">MLLFVFVYAFPIATAIMLYAFLMGPTEFHKNGLIGKLRVFIMSFPGYIGYALLRLCCGKNGIDYAKRLENYMCYQRNPILQIVYLGLMAVNVGFFFVFVFPLWPNARVTMLHKVLCFFIILSPYLAFMKACFSDAGVITKDTEQRYNETFKNDNIMYFKDRKCPTCGIIKPPRSKHSVVTDKCISKFDHFCGWLNNDVGELNYKWFQLFLITNWISCFYGSFIYILTLWGIVEEKNLLYTVFVTPSGQRIESSPGIVFQYMLSNYIIIIAQCLFLFVVALMIFGFWAYHFFYLTFVNCTTYETFKWSHVQDVYESVKAYVQSSKYKENQPLVLHEYLYGVPEKQAAEVTKSEDGGVKSDHVKRKIKDWEVKQCQELEKLARKQSKLTFIYYHGILNNIMEVIWPLTLRSGPLPKPKETRRKNAARFLD</sequence>
<feature type="transmembrane region" description="Helical" evidence="7">
    <location>
        <begin position="39"/>
        <end position="57"/>
    </location>
</feature>
<feature type="transmembrane region" description="Helical" evidence="7">
    <location>
        <begin position="265"/>
        <end position="288"/>
    </location>
</feature>
<feature type="transmembrane region" description="Helical" evidence="7">
    <location>
        <begin position="109"/>
        <end position="127"/>
    </location>
</feature>
<dbReference type="GO" id="GO:0005794">
    <property type="term" value="C:Golgi apparatus"/>
    <property type="evidence" value="ECO:0007669"/>
    <property type="project" value="TreeGrafter"/>
</dbReference>
<organism evidence="9 10">
    <name type="scientific">Acrasis kona</name>
    <dbReference type="NCBI Taxonomy" id="1008807"/>
    <lineage>
        <taxon>Eukaryota</taxon>
        <taxon>Discoba</taxon>
        <taxon>Heterolobosea</taxon>
        <taxon>Tetramitia</taxon>
        <taxon>Eutetramitia</taxon>
        <taxon>Acrasidae</taxon>
        <taxon>Acrasis</taxon>
    </lineage>
</organism>
<name>A0AAW2YUX4_9EUKA</name>
<feature type="transmembrane region" description="Helical" evidence="7">
    <location>
        <begin position="78"/>
        <end position="103"/>
    </location>
</feature>
<comment type="subcellular location">
    <subcellularLocation>
        <location evidence="1">Membrane</location>
        <topology evidence="1">Multi-pass membrane protein</topology>
    </subcellularLocation>
</comment>
<evidence type="ECO:0000256" key="6">
    <source>
        <dbReference type="ARBA" id="ARBA00023315"/>
    </source>
</evidence>
<dbReference type="InterPro" id="IPR039859">
    <property type="entry name" value="PFA4/ZDH16/20/ERF2-like"/>
</dbReference>
<evidence type="ECO:0000256" key="2">
    <source>
        <dbReference type="ARBA" id="ARBA00022679"/>
    </source>
</evidence>
<comment type="domain">
    <text evidence="7">The DHHC domain is required for palmitoyltransferase activity.</text>
</comment>
<keyword evidence="6 7" id="KW-0012">Acyltransferase</keyword>
<dbReference type="PANTHER" id="PTHR22883">
    <property type="entry name" value="ZINC FINGER DHHC DOMAIN CONTAINING PROTEIN"/>
    <property type="match status" value="1"/>
</dbReference>
<evidence type="ECO:0000256" key="3">
    <source>
        <dbReference type="ARBA" id="ARBA00022692"/>
    </source>
</evidence>
<proteinExistence type="inferred from homology"/>
<evidence type="ECO:0000313" key="9">
    <source>
        <dbReference type="EMBL" id="KAL0480653.1"/>
    </source>
</evidence>
<keyword evidence="2 7" id="KW-0808">Transferase</keyword>
<dbReference type="GO" id="GO:0016020">
    <property type="term" value="C:membrane"/>
    <property type="evidence" value="ECO:0007669"/>
    <property type="project" value="UniProtKB-SubCell"/>
</dbReference>
<dbReference type="Proteomes" id="UP001431209">
    <property type="component" value="Unassembled WGS sequence"/>
</dbReference>
<keyword evidence="10" id="KW-1185">Reference proteome</keyword>